<gene>
    <name evidence="9" type="ORF">EDD80_11063</name>
</gene>
<evidence type="ECO:0000313" key="9">
    <source>
        <dbReference type="EMBL" id="TCS85865.1"/>
    </source>
</evidence>
<sequence length="509" mass="58445">MKRFTIVTASLSLLLLLSSCENFFDVRPGNAIEEDDFFQNREDLNASAVGMYEALSGEVHKFLLWGDARADMVTTGQDDPDPYINEFVLNNVSASNPYTDYSGLYRTIARCNRQLEKVYEVAALDDKMLERDAGAYYGEALLLRALCYYMLVRTYDQFPLITSDYSEDIRFVNEQGDTVSRSTIALSADEIRGLYNMPSGKQEVWQLIYNDVLTVLGILPLNYQWNRNNLPAQERYGRVSQPLASTLAAEVALWLGEYRSASAFANSPILNHQHSLGSSGTWPNQFTSSYASAHSLFLLGYKYSNSFETNRLQEFTSSLRADGGKYYLKPVSHVVDSIFSHEDENADIRTQFSYKAIGADTVIWKYIGLDNVSSRRPPYESSASWQVYRSADAYMLKALASLMLNDYATAFNFVNMIREARGLEELLPEETDYTNKELMMNMIFRERAREFAFEGKRWYDLMLWTELSGRNMLAEKVAEKYPESQRAERKAYLEQESNWYLPIDARLWQ</sequence>
<feature type="domain" description="RagB/SusD" evidence="7">
    <location>
        <begin position="371"/>
        <end position="503"/>
    </location>
</feature>
<feature type="domain" description="SusD-like N-terminal" evidence="8">
    <location>
        <begin position="23"/>
        <end position="192"/>
    </location>
</feature>
<keyword evidence="3 6" id="KW-0732">Signal</keyword>
<comment type="subcellular location">
    <subcellularLocation>
        <location evidence="1">Cell outer membrane</location>
    </subcellularLocation>
</comment>
<dbReference type="InterPro" id="IPR033985">
    <property type="entry name" value="SusD-like_N"/>
</dbReference>
<dbReference type="Gene3D" id="1.25.40.390">
    <property type="match status" value="1"/>
</dbReference>
<organism evidence="9 10">
    <name type="scientific">Anseongella ginsenosidimutans</name>
    <dbReference type="NCBI Taxonomy" id="496056"/>
    <lineage>
        <taxon>Bacteria</taxon>
        <taxon>Pseudomonadati</taxon>
        <taxon>Bacteroidota</taxon>
        <taxon>Sphingobacteriia</taxon>
        <taxon>Sphingobacteriales</taxon>
        <taxon>Sphingobacteriaceae</taxon>
        <taxon>Anseongella</taxon>
    </lineage>
</organism>
<dbReference type="GO" id="GO:0009279">
    <property type="term" value="C:cell outer membrane"/>
    <property type="evidence" value="ECO:0007669"/>
    <property type="project" value="UniProtKB-SubCell"/>
</dbReference>
<proteinExistence type="inferred from homology"/>
<evidence type="ECO:0000256" key="1">
    <source>
        <dbReference type="ARBA" id="ARBA00004442"/>
    </source>
</evidence>
<dbReference type="SUPFAM" id="SSF48452">
    <property type="entry name" value="TPR-like"/>
    <property type="match status" value="1"/>
</dbReference>
<evidence type="ECO:0000259" key="7">
    <source>
        <dbReference type="Pfam" id="PF07980"/>
    </source>
</evidence>
<dbReference type="Proteomes" id="UP000295807">
    <property type="component" value="Unassembled WGS sequence"/>
</dbReference>
<keyword evidence="4" id="KW-0472">Membrane</keyword>
<feature type="signal peptide" evidence="6">
    <location>
        <begin position="1"/>
        <end position="24"/>
    </location>
</feature>
<evidence type="ECO:0000256" key="2">
    <source>
        <dbReference type="ARBA" id="ARBA00006275"/>
    </source>
</evidence>
<dbReference type="PROSITE" id="PS51257">
    <property type="entry name" value="PROKAR_LIPOPROTEIN"/>
    <property type="match status" value="1"/>
</dbReference>
<evidence type="ECO:0000313" key="10">
    <source>
        <dbReference type="Proteomes" id="UP000295807"/>
    </source>
</evidence>
<dbReference type="InterPro" id="IPR011990">
    <property type="entry name" value="TPR-like_helical_dom_sf"/>
</dbReference>
<accession>A0A4V2UTF7</accession>
<feature type="chain" id="PRO_5020305166" evidence="6">
    <location>
        <begin position="25"/>
        <end position="509"/>
    </location>
</feature>
<evidence type="ECO:0000256" key="6">
    <source>
        <dbReference type="SAM" id="SignalP"/>
    </source>
</evidence>
<keyword evidence="5" id="KW-0998">Cell outer membrane</keyword>
<dbReference type="Pfam" id="PF07980">
    <property type="entry name" value="SusD_RagB"/>
    <property type="match status" value="1"/>
</dbReference>
<reference evidence="9 10" key="1">
    <citation type="submission" date="2019-03" db="EMBL/GenBank/DDBJ databases">
        <title>Genomic Encyclopedia of Type Strains, Phase IV (KMG-IV): sequencing the most valuable type-strain genomes for metagenomic binning, comparative biology and taxonomic classification.</title>
        <authorList>
            <person name="Goeker M."/>
        </authorList>
    </citation>
    <scope>NUCLEOTIDE SEQUENCE [LARGE SCALE GENOMIC DNA]</scope>
    <source>
        <strain evidence="9 10">DSM 21100</strain>
    </source>
</reference>
<dbReference type="AlphaFoldDB" id="A0A4V2UTF7"/>
<comment type="caution">
    <text evidence="9">The sequence shown here is derived from an EMBL/GenBank/DDBJ whole genome shotgun (WGS) entry which is preliminary data.</text>
</comment>
<dbReference type="Pfam" id="PF14322">
    <property type="entry name" value="SusD-like_3"/>
    <property type="match status" value="1"/>
</dbReference>
<comment type="similarity">
    <text evidence="2">Belongs to the SusD family.</text>
</comment>
<evidence type="ECO:0000259" key="8">
    <source>
        <dbReference type="Pfam" id="PF14322"/>
    </source>
</evidence>
<dbReference type="OrthoDB" id="1035036at2"/>
<evidence type="ECO:0000256" key="4">
    <source>
        <dbReference type="ARBA" id="ARBA00023136"/>
    </source>
</evidence>
<evidence type="ECO:0000256" key="3">
    <source>
        <dbReference type="ARBA" id="ARBA00022729"/>
    </source>
</evidence>
<evidence type="ECO:0000256" key="5">
    <source>
        <dbReference type="ARBA" id="ARBA00023237"/>
    </source>
</evidence>
<name>A0A4V2UTF7_9SPHI</name>
<dbReference type="RefSeq" id="WP_132129984.1">
    <property type="nucleotide sequence ID" value="NZ_CP042432.1"/>
</dbReference>
<keyword evidence="10" id="KW-1185">Reference proteome</keyword>
<protein>
    <submittedName>
        <fullName evidence="9">Putative outer membrane starch-binding protein</fullName>
    </submittedName>
</protein>
<dbReference type="InterPro" id="IPR012944">
    <property type="entry name" value="SusD_RagB_dom"/>
</dbReference>
<dbReference type="EMBL" id="SMAD01000010">
    <property type="protein sequence ID" value="TCS85865.1"/>
    <property type="molecule type" value="Genomic_DNA"/>
</dbReference>